<dbReference type="Proteomes" id="UP001287286">
    <property type="component" value="Unassembled WGS sequence"/>
</dbReference>
<feature type="region of interest" description="Disordered" evidence="1">
    <location>
        <begin position="99"/>
        <end position="121"/>
    </location>
</feature>
<dbReference type="Proteomes" id="UP000245956">
    <property type="component" value="Unassembled WGS sequence"/>
</dbReference>
<evidence type="ECO:0000313" key="2">
    <source>
        <dbReference type="EMBL" id="KAK4088361.1"/>
    </source>
</evidence>
<keyword evidence="5" id="KW-1185">Reference proteome</keyword>
<comment type="caution">
    <text evidence="3">The sequence shown here is derived from an EMBL/GenBank/DDBJ whole genome shotgun (WGS) entry which is preliminary data.</text>
</comment>
<evidence type="ECO:0000313" key="5">
    <source>
        <dbReference type="Proteomes" id="UP001287286"/>
    </source>
</evidence>
<sequence>MRRREVAFGSRSGRTNLQAGVATFPHQRKLDSPWRFALNALAVEVVPSLPRAIRALDLSGPPLRRRLWPCRLSSAVAIHIQPWMARTFTGRASTPPFLKAEQEQPSPVSRGASLASSDPPALDVRWGEGAAEAATVAREAFAQSHGRNSWASRPHPPTPIQIGHFRGAHPELCWGAARTFALVPVRTSRGNVHDLHRIACLTDTPPSIPAPGCAGVGEARKGTTTTTNRTNRPSRDRANGRWGCAACALSLGASLAGRPVAANTAQWPVSWFEEEPASGPRALPGWQAPALDPNSSVTPSAWADAASAKRIMPCPPTERQCPPCLLLCSVVCFWNEAEFRLSDSGRLSRRATQPGGLSATIIIPSIRLPRTQAGQARPGDPPHTGFTLSQQANQPAPVKLSLRAPLDAAKPKLCVAGAMMAQRVPDARPEQR</sequence>
<dbReference type="EMBL" id="JAWRVI010000025">
    <property type="protein sequence ID" value="KAK4088361.1"/>
    <property type="molecule type" value="Genomic_DNA"/>
</dbReference>
<reference evidence="3" key="1">
    <citation type="submission" date="2015-05" db="EMBL/GenBank/DDBJ databases">
        <authorList>
            <person name="Wang D.B."/>
            <person name="Wang M."/>
        </authorList>
    </citation>
    <scope>NUCLEOTIDE SEQUENCE</scope>
    <source>
        <strain evidence="3">36-1</strain>
    </source>
</reference>
<evidence type="ECO:0000256" key="1">
    <source>
        <dbReference type="SAM" id="MobiDB-lite"/>
    </source>
</evidence>
<evidence type="ECO:0000313" key="3">
    <source>
        <dbReference type="EMBL" id="PWI71018.1"/>
    </source>
</evidence>
<dbReference type="EMBL" id="LCWV01000008">
    <property type="protein sequence ID" value="PWI71018.1"/>
    <property type="molecule type" value="Genomic_DNA"/>
</dbReference>
<name>A0A2U3E947_PURLI</name>
<accession>A0A2U3E947</accession>
<dbReference type="AlphaFoldDB" id="A0A2U3E947"/>
<gene>
    <name evidence="3" type="ORF">PCL_12386</name>
    <name evidence="2" type="ORF">Purlil1_7240</name>
</gene>
<reference evidence="2 5" key="4">
    <citation type="journal article" date="2024" name="Microbiol. Resour. Announc.">
        <title>Genome annotations for the ascomycete fungi Trichoderma harzianum, Trichoderma aggressivum, and Purpureocillium lilacinum.</title>
        <authorList>
            <person name="Beijen E.P.W."/>
            <person name="Ohm R.A."/>
        </authorList>
    </citation>
    <scope>NUCLEOTIDE SEQUENCE [LARGE SCALE GENOMIC DNA]</scope>
    <source>
        <strain evidence="2 5">CBS 150709</strain>
    </source>
</reference>
<feature type="region of interest" description="Disordered" evidence="1">
    <location>
        <begin position="276"/>
        <end position="297"/>
    </location>
</feature>
<feature type="region of interest" description="Disordered" evidence="1">
    <location>
        <begin position="371"/>
        <end position="394"/>
    </location>
</feature>
<feature type="region of interest" description="Disordered" evidence="1">
    <location>
        <begin position="211"/>
        <end position="237"/>
    </location>
</feature>
<protein>
    <submittedName>
        <fullName evidence="3">Uncharacterized protein</fullName>
    </submittedName>
</protein>
<proteinExistence type="predicted"/>
<reference evidence="3 4" key="2">
    <citation type="journal article" date="2016" name="Front. Microbiol.">
        <title>Genome and transcriptome sequences reveal the specific parasitism of the nematophagous Purpureocillium lilacinum 36-1.</title>
        <authorList>
            <person name="Xie J."/>
            <person name="Li S."/>
            <person name="Mo C."/>
            <person name="Xiao X."/>
            <person name="Peng D."/>
            <person name="Wang G."/>
            <person name="Xiao Y."/>
        </authorList>
    </citation>
    <scope>NUCLEOTIDE SEQUENCE [LARGE SCALE GENOMIC DNA]</scope>
    <source>
        <strain evidence="3 4">36-1</strain>
    </source>
</reference>
<evidence type="ECO:0000313" key="4">
    <source>
        <dbReference type="Proteomes" id="UP000245956"/>
    </source>
</evidence>
<organism evidence="3 4">
    <name type="scientific">Purpureocillium lilacinum</name>
    <name type="common">Paecilomyces lilacinus</name>
    <dbReference type="NCBI Taxonomy" id="33203"/>
    <lineage>
        <taxon>Eukaryota</taxon>
        <taxon>Fungi</taxon>
        <taxon>Dikarya</taxon>
        <taxon>Ascomycota</taxon>
        <taxon>Pezizomycotina</taxon>
        <taxon>Sordariomycetes</taxon>
        <taxon>Hypocreomycetidae</taxon>
        <taxon>Hypocreales</taxon>
        <taxon>Ophiocordycipitaceae</taxon>
        <taxon>Purpureocillium</taxon>
    </lineage>
</organism>
<reference evidence="2" key="3">
    <citation type="submission" date="2023-11" db="EMBL/GenBank/DDBJ databases">
        <authorList>
            <person name="Beijen E."/>
            <person name="Ohm R.A."/>
        </authorList>
    </citation>
    <scope>NUCLEOTIDE SEQUENCE</scope>
    <source>
        <strain evidence="2">CBS 150709</strain>
    </source>
</reference>